<feature type="compositionally biased region" description="Basic residues" evidence="1">
    <location>
        <begin position="85"/>
        <end position="95"/>
    </location>
</feature>
<organism evidence="2 3">
    <name type="scientific">Plectus sambesii</name>
    <dbReference type="NCBI Taxonomy" id="2011161"/>
    <lineage>
        <taxon>Eukaryota</taxon>
        <taxon>Metazoa</taxon>
        <taxon>Ecdysozoa</taxon>
        <taxon>Nematoda</taxon>
        <taxon>Chromadorea</taxon>
        <taxon>Plectida</taxon>
        <taxon>Plectina</taxon>
        <taxon>Plectoidea</taxon>
        <taxon>Plectidae</taxon>
        <taxon>Plectus</taxon>
    </lineage>
</organism>
<accession>A0A914W2I5</accession>
<protein>
    <submittedName>
        <fullName evidence="3">Uncharacterized protein</fullName>
    </submittedName>
</protein>
<feature type="compositionally biased region" description="Basic and acidic residues" evidence="1">
    <location>
        <begin position="166"/>
        <end position="176"/>
    </location>
</feature>
<dbReference type="AlphaFoldDB" id="A0A914W2I5"/>
<reference evidence="3" key="1">
    <citation type="submission" date="2022-11" db="UniProtKB">
        <authorList>
            <consortium name="WormBaseParasite"/>
        </authorList>
    </citation>
    <scope>IDENTIFICATION</scope>
</reference>
<dbReference type="Proteomes" id="UP000887566">
    <property type="component" value="Unplaced"/>
</dbReference>
<evidence type="ECO:0000313" key="2">
    <source>
        <dbReference type="Proteomes" id="UP000887566"/>
    </source>
</evidence>
<proteinExistence type="predicted"/>
<feature type="region of interest" description="Disordered" evidence="1">
    <location>
        <begin position="63"/>
        <end position="115"/>
    </location>
</feature>
<evidence type="ECO:0000313" key="3">
    <source>
        <dbReference type="WBParaSite" id="PSAMB.scaffold28size108976.g624.t1"/>
    </source>
</evidence>
<name>A0A914W2I5_9BILA</name>
<sequence length="186" mass="19773">MKGLYAIDEKESAEQSDCGTEATALTTGSNAFGLGCCSSRMDRDGRAAASGWVGPKTTLLVQTADSDGRRYGTTPNANRTETAKSTRRTPNRQRRTTATAGGGDGRKTTGEIDTSQVVFTGLPALELSKRAPLAYASPTANRRRGGRSEVGGSRRSAERRPRRALRRDGGRVDRALLGHQSGNITS</sequence>
<keyword evidence="2" id="KW-1185">Reference proteome</keyword>
<dbReference type="WBParaSite" id="PSAMB.scaffold28size108976.g624.t1">
    <property type="protein sequence ID" value="PSAMB.scaffold28size108976.g624.t1"/>
    <property type="gene ID" value="PSAMB.scaffold28size108976.g624"/>
</dbReference>
<evidence type="ECO:0000256" key="1">
    <source>
        <dbReference type="SAM" id="MobiDB-lite"/>
    </source>
</evidence>
<feature type="region of interest" description="Disordered" evidence="1">
    <location>
        <begin position="130"/>
        <end position="186"/>
    </location>
</feature>